<evidence type="ECO:0000313" key="8">
    <source>
        <dbReference type="Proteomes" id="UP000285138"/>
    </source>
</evidence>
<evidence type="ECO:0000256" key="4">
    <source>
        <dbReference type="PIRNR" id="PIRNR006230"/>
    </source>
</evidence>
<dbReference type="Gene3D" id="3.40.50.300">
    <property type="entry name" value="P-loop containing nucleotide triphosphate hydrolases"/>
    <property type="match status" value="1"/>
</dbReference>
<dbReference type="GO" id="GO:0005525">
    <property type="term" value="F:GTP binding"/>
    <property type="evidence" value="ECO:0007669"/>
    <property type="project" value="UniProtKB-KW"/>
</dbReference>
<keyword evidence="3 4" id="KW-0342">GTP-binding</keyword>
<dbReference type="InterPro" id="IPR006073">
    <property type="entry name" value="GTP-bd"/>
</dbReference>
<dbReference type="Pfam" id="PF01926">
    <property type="entry name" value="MMR_HSR1"/>
    <property type="match status" value="1"/>
</dbReference>
<feature type="binding site" evidence="5">
    <location>
        <begin position="58"/>
        <end position="61"/>
    </location>
    <ligand>
        <name>GTP</name>
        <dbReference type="ChEBI" id="CHEBI:37565"/>
    </ligand>
</feature>
<feature type="binding site" evidence="5">
    <location>
        <begin position="86"/>
        <end position="87"/>
    </location>
    <ligand>
        <name>GTP</name>
        <dbReference type="ChEBI" id="CHEBI:37565"/>
    </ligand>
</feature>
<evidence type="ECO:0000256" key="2">
    <source>
        <dbReference type="ARBA" id="ARBA00022741"/>
    </source>
</evidence>
<dbReference type="Gene3D" id="1.10.1580.10">
    <property type="match status" value="1"/>
</dbReference>
<keyword evidence="2 4" id="KW-0547">Nucleotide-binding</keyword>
<proteinExistence type="inferred from homology"/>
<organism evidence="7 8">
    <name type="scientific">Candidatus Syntrophonatronum acetioxidans</name>
    <dbReference type="NCBI Taxonomy" id="1795816"/>
    <lineage>
        <taxon>Bacteria</taxon>
        <taxon>Bacillati</taxon>
        <taxon>Bacillota</taxon>
        <taxon>Clostridia</taxon>
        <taxon>Eubacteriales</taxon>
        <taxon>Syntrophomonadaceae</taxon>
        <taxon>Candidatus Syntrophonatronum</taxon>
    </lineage>
</organism>
<evidence type="ECO:0000313" key="7">
    <source>
        <dbReference type="EMBL" id="RQD74585.1"/>
    </source>
</evidence>
<dbReference type="InterPro" id="IPR027417">
    <property type="entry name" value="P-loop_NTPase"/>
</dbReference>
<accession>A0A424YBP9</accession>
<comment type="caution">
    <text evidence="7">The sequence shown here is derived from an EMBL/GenBank/DDBJ whole genome shotgun (WGS) entry which is preliminary data.</text>
</comment>
<dbReference type="AlphaFoldDB" id="A0A424YBP9"/>
<dbReference type="PANTHER" id="PTHR45782">
    <property type="entry name" value="MITOCHONDRIAL RIBOSOME-ASSOCIATED GTPASE 1"/>
    <property type="match status" value="1"/>
</dbReference>
<dbReference type="GO" id="GO:0005737">
    <property type="term" value="C:cytoplasm"/>
    <property type="evidence" value="ECO:0007669"/>
    <property type="project" value="UniProtKB-SubCell"/>
</dbReference>
<dbReference type="Proteomes" id="UP000285138">
    <property type="component" value="Unassembled WGS sequence"/>
</dbReference>
<comment type="similarity">
    <text evidence="4">Belongs to the TRAFAC class YlqF/YawG GTPase family. MTG1 subfamily.</text>
</comment>
<dbReference type="PIRSF" id="PIRSF006230">
    <property type="entry name" value="MG442"/>
    <property type="match status" value="1"/>
</dbReference>
<evidence type="ECO:0000256" key="1">
    <source>
        <dbReference type="ARBA" id="ARBA00014898"/>
    </source>
</evidence>
<protein>
    <recommendedName>
        <fullName evidence="1 4">Ribosome biogenesis GTPase A</fullName>
    </recommendedName>
</protein>
<feature type="domain" description="CP-type G" evidence="6">
    <location>
        <begin position="10"/>
        <end position="171"/>
    </location>
</feature>
<dbReference type="GO" id="GO:0006412">
    <property type="term" value="P:translation"/>
    <property type="evidence" value="ECO:0007669"/>
    <property type="project" value="TreeGrafter"/>
</dbReference>
<dbReference type="EMBL" id="QZAA01000199">
    <property type="protein sequence ID" value="RQD74585.1"/>
    <property type="molecule type" value="Genomic_DNA"/>
</dbReference>
<dbReference type="InterPro" id="IPR023179">
    <property type="entry name" value="GTP-bd_ortho_bundle_sf"/>
</dbReference>
<gene>
    <name evidence="7" type="primary">ylqF</name>
    <name evidence="7" type="ORF">D5R97_07645</name>
</gene>
<dbReference type="SUPFAM" id="SSF52540">
    <property type="entry name" value="P-loop containing nucleoside triphosphate hydrolases"/>
    <property type="match status" value="1"/>
</dbReference>
<evidence type="ECO:0000256" key="5">
    <source>
        <dbReference type="PIRSR" id="PIRSR006230-1"/>
    </source>
</evidence>
<comment type="function">
    <text evidence="4">Required for a late step of 50S ribosomal subunit assembly. Has GTPase activity.</text>
</comment>
<dbReference type="PROSITE" id="PS51721">
    <property type="entry name" value="G_CP"/>
    <property type="match status" value="1"/>
</dbReference>
<reference evidence="7 8" key="1">
    <citation type="submission" date="2018-08" db="EMBL/GenBank/DDBJ databases">
        <title>The metabolism and importance of syntrophic acetate oxidation coupled to methane or sulfide production in haloalkaline environments.</title>
        <authorList>
            <person name="Timmers P.H.A."/>
            <person name="Vavourakis C.D."/>
            <person name="Sorokin D.Y."/>
            <person name="Sinninghe Damste J.S."/>
            <person name="Muyzer G."/>
            <person name="Stams A.J.M."/>
            <person name="Plugge C.M."/>
        </authorList>
    </citation>
    <scope>NUCLEOTIDE SEQUENCE [LARGE SCALE GENOMIC DNA]</scope>
    <source>
        <strain evidence="7">MSAO_Bac1</strain>
    </source>
</reference>
<dbReference type="InterPro" id="IPR019991">
    <property type="entry name" value="GTP-bd_ribosome_bgen"/>
</dbReference>
<feature type="binding site" evidence="5">
    <location>
        <begin position="123"/>
        <end position="128"/>
    </location>
    <ligand>
        <name>GTP</name>
        <dbReference type="ChEBI" id="CHEBI:37565"/>
    </ligand>
</feature>
<feature type="binding site" evidence="5">
    <location>
        <position position="167"/>
    </location>
    <ligand>
        <name>GTP</name>
        <dbReference type="ChEBI" id="CHEBI:37565"/>
    </ligand>
</feature>
<keyword evidence="4" id="KW-0963">Cytoplasm</keyword>
<dbReference type="PANTHER" id="PTHR45782:SF4">
    <property type="entry name" value="MITOCHONDRIAL RIBOSOME-ASSOCIATED GTPASE 1"/>
    <property type="match status" value="1"/>
</dbReference>
<evidence type="ECO:0000256" key="3">
    <source>
        <dbReference type="ARBA" id="ARBA00023134"/>
    </source>
</evidence>
<dbReference type="InterPro" id="IPR016478">
    <property type="entry name" value="GTPase_MTG1"/>
</dbReference>
<dbReference type="CDD" id="cd01856">
    <property type="entry name" value="YlqF"/>
    <property type="match status" value="1"/>
</dbReference>
<evidence type="ECO:0000259" key="6">
    <source>
        <dbReference type="PROSITE" id="PS51721"/>
    </source>
</evidence>
<sequence>MDSKWYPGHMKKARQVLKENIRLVSVVIELLDARIPLSSQNPDLNNIIGGKNKIIVLNKSDLADEQKTSRWLSFFKEEGHQAVSVNSVKGHGIKKLKAILGKLKGPVSKGKRPVRVMVIGIPNVGKSSFINSLVGRSVVKTGGKPGITRGKQWIKISPGLELLDTPGILWPQVDREDVAFHLAVTGAIKFEQLDTVELAYRLLKLLAEEKRKGLEERYKIEIMPSLDNIEVLIKAIGSRRGFLKAGGEVDIPKTTELILKDFREGLLGRITLEEPPL</sequence>
<dbReference type="GO" id="GO:0003924">
    <property type="term" value="F:GTPase activity"/>
    <property type="evidence" value="ECO:0007669"/>
    <property type="project" value="TreeGrafter"/>
</dbReference>
<name>A0A424YBP9_9FIRM</name>
<dbReference type="NCBIfam" id="TIGR03596">
    <property type="entry name" value="GTPase_YlqF"/>
    <property type="match status" value="1"/>
</dbReference>
<dbReference type="FunFam" id="3.40.50.300:FF:000590">
    <property type="entry name" value="Ribosome biogenesis GTPase A"/>
    <property type="match status" value="1"/>
</dbReference>
<dbReference type="InterPro" id="IPR030378">
    <property type="entry name" value="G_CP_dom"/>
</dbReference>
<comment type="subcellular location">
    <subcellularLocation>
        <location evidence="4">Cytoplasm</location>
    </subcellularLocation>
</comment>